<dbReference type="Gene3D" id="2.60.40.290">
    <property type="match status" value="1"/>
</dbReference>
<keyword evidence="3 7" id="KW-0378">Hydrolase</keyword>
<dbReference type="Pfam" id="PF02927">
    <property type="entry name" value="CelD_N"/>
    <property type="match status" value="1"/>
</dbReference>
<feature type="active site" evidence="8">
    <location>
        <position position="591"/>
    </location>
</feature>
<dbReference type="InterPro" id="IPR018221">
    <property type="entry name" value="Glyco_hydro_9_His_AS"/>
</dbReference>
<dbReference type="Pfam" id="PF00759">
    <property type="entry name" value="Glyco_hydro_9"/>
    <property type="match status" value="1"/>
</dbReference>
<feature type="active site" evidence="8">
    <location>
        <position position="582"/>
    </location>
</feature>
<comment type="catalytic activity">
    <reaction evidence="9">
        <text>Endohydrolysis of (1-&gt;4)-beta-D-glucosidic linkages in cellulose, lichenin and cereal beta-D-glucans.</text>
        <dbReference type="EC" id="3.2.1.4"/>
    </reaction>
</comment>
<evidence type="ECO:0000259" key="10">
    <source>
        <dbReference type="PROSITE" id="PS51173"/>
    </source>
</evidence>
<dbReference type="EMBL" id="CP108188">
    <property type="protein sequence ID" value="WTR68037.1"/>
    <property type="molecule type" value="Genomic_DNA"/>
</dbReference>
<keyword evidence="5 7" id="KW-0326">Glycosidase</keyword>
<feature type="active site" evidence="7">
    <location>
        <position position="534"/>
    </location>
</feature>
<dbReference type="InterPro" id="IPR033126">
    <property type="entry name" value="Glyco_hydro_9_Asp/Glu_AS"/>
</dbReference>
<gene>
    <name evidence="11" type="ORF">OG814_01565</name>
</gene>
<sequence>MPRVILRGALRRAAAVFTGLALAAGALTTTAFAAGFVGADGGAALAAPSDLPLRVNQLGYLPDGPKRATLVSSATAPLAWQLRDGSGAQVASGATTVKGSDQASGQSTHLVDFGGYTGTGSGFTLLVGGQASHPFDISAALYDGLRADSMSFFYQQRSGVAIDAGLTGSEYARPAGHLGVAPNKGDTSVPCQAGVCDYRLDVRGGWYDAGDQGKYVVNGGIATWQVVNSFERARRSGGDAALGDSTLRVPERGNGVPDVLDEARWELEFLMRMQVPAGKPSAGMAFHKMHDTEWTGLPTRPELDDKQRELHRPSTAATLNLAATAAQCARVYAPYDSAFATRCLDAARRAWMAAKANPNVLASATDNAGGGAYEDADVSDEFYWAAAELLATTAETQYRDAVTSSPHHAKPADAFWWGGTATLGRITLATVPGTALPSDDLARVRGLLTAAADGHLSTMAAGGYAVPIPATGYVWGSNSAVSNNAITLAVAYEITGAQRYRAGALESLDYLLGRNALDHSYVTGYGERASENQHHRFWAHQSDASLPHPPAGSFAGGPNAGLDDPVAKERLNGCAPAACYVDDIGSYSTNEVAINWNSSLAWLAAFAAERRGGPATPAVQVTPATVSVPEGGSASVSVRLSAAPSQGVTVTVSRTAGDQDLTATAGSTLVFTPANWATSQQVSVSAAQDGDTVAGSATFTAGGPGVSASTFTATEVEDDVAPPAASCAVTYRVESSWGNGFTATVAVKNTGTTAISGWALGWTFEGDQRISSAWNATVSQSGSAATARDAGWNGALAAGASASFGFQATYTGANALPARFTLNGAPCS</sequence>
<dbReference type="SUPFAM" id="SSF81296">
    <property type="entry name" value="E set domains"/>
    <property type="match status" value="1"/>
</dbReference>
<dbReference type="InterPro" id="IPR008928">
    <property type="entry name" value="6-hairpin_glycosidase_sf"/>
</dbReference>
<evidence type="ECO:0000256" key="5">
    <source>
        <dbReference type="ARBA" id="ARBA00023295"/>
    </source>
</evidence>
<feature type="chain" id="PRO_5044977861" description="Endoglucanase" evidence="9">
    <location>
        <begin position="34"/>
        <end position="828"/>
    </location>
</feature>
<keyword evidence="4 7" id="KW-0119">Carbohydrate metabolism</keyword>
<dbReference type="InterPro" id="IPR012341">
    <property type="entry name" value="6hp_glycosidase-like_sf"/>
</dbReference>
<keyword evidence="2 9" id="KW-0732">Signal</keyword>
<evidence type="ECO:0000256" key="4">
    <source>
        <dbReference type="ARBA" id="ARBA00023277"/>
    </source>
</evidence>
<dbReference type="RefSeq" id="WP_406333171.1">
    <property type="nucleotide sequence ID" value="NZ_CP108188.1"/>
</dbReference>
<feature type="domain" description="CBM2" evidence="10">
    <location>
        <begin position="720"/>
        <end position="828"/>
    </location>
</feature>
<protein>
    <recommendedName>
        <fullName evidence="9">Endoglucanase</fullName>
        <ecNumber evidence="9">3.2.1.4</ecNumber>
    </recommendedName>
</protein>
<keyword evidence="9" id="KW-0136">Cellulose degradation</keyword>
<evidence type="ECO:0000256" key="6">
    <source>
        <dbReference type="ARBA" id="ARBA00023326"/>
    </source>
</evidence>
<dbReference type="InterPro" id="IPR012291">
    <property type="entry name" value="CBM2_carb-bd_dom_sf"/>
</dbReference>
<evidence type="ECO:0000256" key="7">
    <source>
        <dbReference type="PROSITE-ProRule" id="PRU10059"/>
    </source>
</evidence>
<dbReference type="InterPro" id="IPR001919">
    <property type="entry name" value="CBD2"/>
</dbReference>
<name>A0ABZ1L0I5_9ACTN</name>
<comment type="similarity">
    <text evidence="1 7 9">Belongs to the glycosyl hydrolase 9 (cellulase E) family.</text>
</comment>
<dbReference type="PROSITE" id="PS00698">
    <property type="entry name" value="GH9_3"/>
    <property type="match status" value="1"/>
</dbReference>
<evidence type="ECO:0000256" key="3">
    <source>
        <dbReference type="ARBA" id="ARBA00022801"/>
    </source>
</evidence>
<dbReference type="Pfam" id="PF00553">
    <property type="entry name" value="CBM_2"/>
    <property type="match status" value="1"/>
</dbReference>
<dbReference type="Proteomes" id="UP001622594">
    <property type="component" value="Chromosome"/>
</dbReference>
<dbReference type="CDD" id="cd02850">
    <property type="entry name" value="E_set_Cellulase_N"/>
    <property type="match status" value="1"/>
</dbReference>
<evidence type="ECO:0000256" key="2">
    <source>
        <dbReference type="ARBA" id="ARBA00022729"/>
    </source>
</evidence>
<reference evidence="11 12" key="1">
    <citation type="submission" date="2022-10" db="EMBL/GenBank/DDBJ databases">
        <title>The complete genomes of actinobacterial strains from the NBC collection.</title>
        <authorList>
            <person name="Joergensen T.S."/>
            <person name="Alvarez Arevalo M."/>
            <person name="Sterndorff E.B."/>
            <person name="Faurdal D."/>
            <person name="Vuksanovic O."/>
            <person name="Mourched A.-S."/>
            <person name="Charusanti P."/>
            <person name="Shaw S."/>
            <person name="Blin K."/>
            <person name="Weber T."/>
        </authorList>
    </citation>
    <scope>NUCLEOTIDE SEQUENCE [LARGE SCALE GENOMIC DNA]</scope>
    <source>
        <strain evidence="11 12">NBC_00123</strain>
    </source>
</reference>
<feature type="signal peptide" evidence="9">
    <location>
        <begin position="1"/>
        <end position="33"/>
    </location>
</feature>
<dbReference type="Gene3D" id="1.50.10.10">
    <property type="match status" value="1"/>
</dbReference>
<dbReference type="GO" id="GO:0016787">
    <property type="term" value="F:hydrolase activity"/>
    <property type="evidence" value="ECO:0007669"/>
    <property type="project" value="UniProtKB-KW"/>
</dbReference>
<dbReference type="InterPro" id="IPR008965">
    <property type="entry name" value="CBM2/CBM3_carb-bd_dom_sf"/>
</dbReference>
<dbReference type="PROSITE" id="PS51173">
    <property type="entry name" value="CBM2"/>
    <property type="match status" value="1"/>
</dbReference>
<keyword evidence="6 7" id="KW-0624">Polysaccharide degradation</keyword>
<organism evidence="11 12">
    <name type="scientific">Streptomyces zaomyceticus</name>
    <dbReference type="NCBI Taxonomy" id="68286"/>
    <lineage>
        <taxon>Bacteria</taxon>
        <taxon>Bacillati</taxon>
        <taxon>Actinomycetota</taxon>
        <taxon>Actinomycetes</taxon>
        <taxon>Kitasatosporales</taxon>
        <taxon>Streptomycetaceae</taxon>
        <taxon>Streptomyces</taxon>
    </lineage>
</organism>
<dbReference type="InterPro" id="IPR013783">
    <property type="entry name" value="Ig-like_fold"/>
</dbReference>
<dbReference type="PANTHER" id="PTHR22298">
    <property type="entry name" value="ENDO-1,4-BETA-GLUCANASE"/>
    <property type="match status" value="1"/>
</dbReference>
<evidence type="ECO:0000313" key="12">
    <source>
        <dbReference type="Proteomes" id="UP001622594"/>
    </source>
</evidence>
<dbReference type="EC" id="3.2.1.4" evidence="9"/>
<dbReference type="InterPro" id="IPR004197">
    <property type="entry name" value="Cellulase_Ig-like"/>
</dbReference>
<dbReference type="InterPro" id="IPR014756">
    <property type="entry name" value="Ig_E-set"/>
</dbReference>
<evidence type="ECO:0000256" key="8">
    <source>
        <dbReference type="PROSITE-ProRule" id="PRU10060"/>
    </source>
</evidence>
<evidence type="ECO:0000256" key="1">
    <source>
        <dbReference type="ARBA" id="ARBA00007072"/>
    </source>
</evidence>
<evidence type="ECO:0000313" key="11">
    <source>
        <dbReference type="EMBL" id="WTR68037.1"/>
    </source>
</evidence>
<dbReference type="SUPFAM" id="SSF48208">
    <property type="entry name" value="Six-hairpin glycosidases"/>
    <property type="match status" value="1"/>
</dbReference>
<proteinExistence type="inferred from homology"/>
<dbReference type="SUPFAM" id="SSF49384">
    <property type="entry name" value="Carbohydrate-binding domain"/>
    <property type="match status" value="1"/>
</dbReference>
<accession>A0ABZ1L0I5</accession>
<keyword evidence="12" id="KW-1185">Reference proteome</keyword>
<dbReference type="Gene3D" id="2.60.40.10">
    <property type="entry name" value="Immunoglobulins"/>
    <property type="match status" value="1"/>
</dbReference>
<dbReference type="InterPro" id="IPR001701">
    <property type="entry name" value="Glyco_hydro_9"/>
</dbReference>
<evidence type="ECO:0000256" key="9">
    <source>
        <dbReference type="RuleBase" id="RU361166"/>
    </source>
</evidence>
<dbReference type="PROSITE" id="PS00592">
    <property type="entry name" value="GH9_2"/>
    <property type="match status" value="1"/>
</dbReference>
<dbReference type="SMART" id="SM00637">
    <property type="entry name" value="CBD_II"/>
    <property type="match status" value="1"/>
</dbReference>